<dbReference type="OrthoDB" id="9769193at2"/>
<feature type="domain" description="Periplasmic binding protein" evidence="8">
    <location>
        <begin position="32"/>
        <end position="300"/>
    </location>
</feature>
<evidence type="ECO:0000256" key="4">
    <source>
        <dbReference type="ARBA" id="ARBA00022729"/>
    </source>
</evidence>
<proteinExistence type="inferred from homology"/>
<evidence type="ECO:0000313" key="9">
    <source>
        <dbReference type="EMBL" id="SFJ79727.1"/>
    </source>
</evidence>
<feature type="chain" id="PRO_5024903899" description="D-galactose/methyl-galactoside binding periplasmic protein MglB" evidence="7">
    <location>
        <begin position="25"/>
        <end position="334"/>
    </location>
</feature>
<dbReference type="GO" id="GO:0046872">
    <property type="term" value="F:metal ion binding"/>
    <property type="evidence" value="ECO:0007669"/>
    <property type="project" value="UniProtKB-KW"/>
</dbReference>
<accession>A0A662Z8L1</accession>
<evidence type="ECO:0000256" key="6">
    <source>
        <dbReference type="ARBA" id="ARBA00034344"/>
    </source>
</evidence>
<keyword evidence="4 7" id="KW-0732">Signal</keyword>
<feature type="signal peptide" evidence="7">
    <location>
        <begin position="1"/>
        <end position="24"/>
    </location>
</feature>
<dbReference type="CDD" id="cd01539">
    <property type="entry name" value="PBP1_GGBP"/>
    <property type="match status" value="1"/>
</dbReference>
<dbReference type="RefSeq" id="WP_074838507.1">
    <property type="nucleotide sequence ID" value="NZ_CP047056.1"/>
</dbReference>
<evidence type="ECO:0000256" key="2">
    <source>
        <dbReference type="ARBA" id="ARBA00007639"/>
    </source>
</evidence>
<dbReference type="PANTHER" id="PTHR46847:SF1">
    <property type="entry name" value="D-ALLOSE-BINDING PERIPLASMIC PROTEIN-RELATED"/>
    <property type="match status" value="1"/>
</dbReference>
<evidence type="ECO:0000256" key="5">
    <source>
        <dbReference type="ARBA" id="ARBA00034323"/>
    </source>
</evidence>
<comment type="subunit">
    <text evidence="5">The ABC transporter complex is composed of one ATP-binding protein (MglA), two transmembrane proteins (MglC) and a solute-binding protein (MglB).</text>
</comment>
<evidence type="ECO:0000256" key="3">
    <source>
        <dbReference type="ARBA" id="ARBA00022723"/>
    </source>
</evidence>
<dbReference type="InterPro" id="IPR025997">
    <property type="entry name" value="SBP_2_dom"/>
</dbReference>
<dbReference type="EMBL" id="FOSF01000002">
    <property type="protein sequence ID" value="SFJ79727.1"/>
    <property type="molecule type" value="Genomic_DNA"/>
</dbReference>
<evidence type="ECO:0000256" key="7">
    <source>
        <dbReference type="SAM" id="SignalP"/>
    </source>
</evidence>
<dbReference type="InterPro" id="IPR028082">
    <property type="entry name" value="Peripla_BP_I"/>
</dbReference>
<name>A0A662Z8L1_9GAMM</name>
<evidence type="ECO:0000259" key="8">
    <source>
        <dbReference type="Pfam" id="PF13407"/>
    </source>
</evidence>
<gene>
    <name evidence="9" type="ORF">SAMN04487865_100299</name>
</gene>
<keyword evidence="10" id="KW-1185">Reference proteome</keyword>
<sequence>MKFKVSHLSILAVLLTGISSNVNAVEQNKLDVFYYSLSDQYISSFKEQLDSVAKEQNLTLETYDANNDAGTQELQIASTLSNHQTKIINLVQPVITDEVIENCKKEDSRLVFFNRQPDLNMLDGFAKAWYVEGDSMQAGQLQAEMVDNYIKKHPEVDRNKDGRISTILLTGPQDHQATYLRTTTVINELSGKYNNIDIKAKLNGEFDSFKARGELENFIIHNGVDQVELIICNNDAMALGALSVINNEGFNTGDKTKNYIPVFGIDAIEPALKAIEENKLEGTLVNDTKEQVKVILKLATSKETDNKKLEKELKLKISKNGTVYVPYTRVIKKN</sequence>
<keyword evidence="3" id="KW-0479">Metal-binding</keyword>
<dbReference type="PANTHER" id="PTHR46847">
    <property type="entry name" value="D-ALLOSE-BINDING PERIPLASMIC PROTEIN-RELATED"/>
    <property type="match status" value="1"/>
</dbReference>
<dbReference type="Pfam" id="PF13407">
    <property type="entry name" value="Peripla_BP_4"/>
    <property type="match status" value="1"/>
</dbReference>
<dbReference type="GO" id="GO:0030246">
    <property type="term" value="F:carbohydrate binding"/>
    <property type="evidence" value="ECO:0007669"/>
    <property type="project" value="InterPro"/>
</dbReference>
<evidence type="ECO:0000256" key="1">
    <source>
        <dbReference type="ARBA" id="ARBA00004196"/>
    </source>
</evidence>
<dbReference type="GO" id="GO:0030313">
    <property type="term" value="C:cell envelope"/>
    <property type="evidence" value="ECO:0007669"/>
    <property type="project" value="UniProtKB-SubCell"/>
</dbReference>
<dbReference type="SUPFAM" id="SSF53822">
    <property type="entry name" value="Periplasmic binding protein-like I"/>
    <property type="match status" value="1"/>
</dbReference>
<comment type="subcellular location">
    <subcellularLocation>
        <location evidence="1">Cell envelope</location>
    </subcellularLocation>
</comment>
<comment type="similarity">
    <text evidence="2">Belongs to the bacterial solute-binding protein 2 family.</text>
</comment>
<dbReference type="Gene3D" id="3.40.50.2300">
    <property type="match status" value="2"/>
</dbReference>
<dbReference type="InterPro" id="IPR044085">
    <property type="entry name" value="MglB-like_PBP1"/>
</dbReference>
<dbReference type="AlphaFoldDB" id="A0A662Z8L1"/>
<reference evidence="9 10" key="1">
    <citation type="submission" date="2016-10" db="EMBL/GenBank/DDBJ databases">
        <authorList>
            <person name="Varghese N."/>
            <person name="Submissions S."/>
        </authorList>
    </citation>
    <scope>NUCLEOTIDE SEQUENCE [LARGE SCALE GENOMIC DNA]</scope>
    <source>
        <strain evidence="9 10">22B</strain>
    </source>
</reference>
<organism evidence="9 10">
    <name type="scientific">Succinivibrio dextrinosolvens</name>
    <dbReference type="NCBI Taxonomy" id="83771"/>
    <lineage>
        <taxon>Bacteria</taxon>
        <taxon>Pseudomonadati</taxon>
        <taxon>Pseudomonadota</taxon>
        <taxon>Gammaproteobacteria</taxon>
        <taxon>Aeromonadales</taxon>
        <taxon>Succinivibrionaceae</taxon>
        <taxon>Succinivibrio</taxon>
    </lineage>
</organism>
<evidence type="ECO:0000313" key="10">
    <source>
        <dbReference type="Proteomes" id="UP000243374"/>
    </source>
</evidence>
<protein>
    <recommendedName>
        <fullName evidence="6">D-galactose/methyl-galactoside binding periplasmic protein MglB</fullName>
    </recommendedName>
</protein>
<dbReference type="Proteomes" id="UP000243374">
    <property type="component" value="Unassembled WGS sequence"/>
</dbReference>
<dbReference type="GO" id="GO:0055085">
    <property type="term" value="P:transmembrane transport"/>
    <property type="evidence" value="ECO:0007669"/>
    <property type="project" value="UniProtKB-ARBA"/>
</dbReference>